<evidence type="ECO:0008006" key="4">
    <source>
        <dbReference type="Google" id="ProtNLM"/>
    </source>
</evidence>
<name>A0ABN9V158_9DINO</name>
<proteinExistence type="predicted"/>
<organism evidence="2 3">
    <name type="scientific">Prorocentrum cordatum</name>
    <dbReference type="NCBI Taxonomy" id="2364126"/>
    <lineage>
        <taxon>Eukaryota</taxon>
        <taxon>Sar</taxon>
        <taxon>Alveolata</taxon>
        <taxon>Dinophyceae</taxon>
        <taxon>Prorocentrales</taxon>
        <taxon>Prorocentraceae</taxon>
        <taxon>Prorocentrum</taxon>
    </lineage>
</organism>
<protein>
    <recommendedName>
        <fullName evidence="4">BRCT domain-containing protein</fullName>
    </recommendedName>
</protein>
<evidence type="ECO:0000313" key="3">
    <source>
        <dbReference type="Proteomes" id="UP001189429"/>
    </source>
</evidence>
<dbReference type="Proteomes" id="UP001189429">
    <property type="component" value="Unassembled WGS sequence"/>
</dbReference>
<evidence type="ECO:0000256" key="1">
    <source>
        <dbReference type="SAM" id="MobiDB-lite"/>
    </source>
</evidence>
<keyword evidence="3" id="KW-1185">Reference proteome</keyword>
<accession>A0ABN9V158</accession>
<comment type="caution">
    <text evidence="2">The sequence shown here is derived from an EMBL/GenBank/DDBJ whole genome shotgun (WGS) entry which is preliminary data.</text>
</comment>
<gene>
    <name evidence="2" type="ORF">PCOR1329_LOCUS53593</name>
</gene>
<feature type="region of interest" description="Disordered" evidence="1">
    <location>
        <begin position="127"/>
        <end position="146"/>
    </location>
</feature>
<evidence type="ECO:0000313" key="2">
    <source>
        <dbReference type="EMBL" id="CAK0866404.1"/>
    </source>
</evidence>
<reference evidence="2" key="1">
    <citation type="submission" date="2023-10" db="EMBL/GenBank/DDBJ databases">
        <authorList>
            <person name="Chen Y."/>
            <person name="Shah S."/>
            <person name="Dougan E. K."/>
            <person name="Thang M."/>
            <person name="Chan C."/>
        </authorList>
    </citation>
    <scope>NUCLEOTIDE SEQUENCE [LARGE SCALE GENOMIC DNA]</scope>
</reference>
<dbReference type="EMBL" id="CAUYUJ010016532">
    <property type="protein sequence ID" value="CAK0866404.1"/>
    <property type="molecule type" value="Genomic_DNA"/>
</dbReference>
<feature type="region of interest" description="Disordered" evidence="1">
    <location>
        <begin position="1"/>
        <end position="29"/>
    </location>
</feature>
<sequence length="146" mass="15590">MPTFTKGFPTTVRSTGRRHGASAGAASNRGSRAVTLAPLTNKQYRTNKAIERDSAMALHVRMRRVKLGIHGAAAWRWLALTTLPTDTCGAPPDSRPPLPMMSILVGGSFERNSLSSAEVKSKLNVQQAGGELSSGSRVSHNNVHSI</sequence>